<evidence type="ECO:0000256" key="5">
    <source>
        <dbReference type="SAM" id="Phobius"/>
    </source>
</evidence>
<dbReference type="KEGG" id="sng:SNE_A22190"/>
<reference evidence="7 8" key="2">
    <citation type="journal article" date="2011" name="Mol. Biol. Evol.">
        <title>Unity in variety--the pan-genome of the Chlamydiae.</title>
        <authorList>
            <person name="Collingro A."/>
            <person name="Tischler P."/>
            <person name="Weinmaier T."/>
            <person name="Penz T."/>
            <person name="Heinz E."/>
            <person name="Brunham R.C."/>
            <person name="Read T.D."/>
            <person name="Bavoil P.M."/>
            <person name="Sachse K."/>
            <person name="Kahane S."/>
            <person name="Friedman M.G."/>
            <person name="Rattei T."/>
            <person name="Myers G.S."/>
            <person name="Horn M."/>
        </authorList>
    </citation>
    <scope>NUCLEOTIDE SEQUENCE [LARGE SCALE GENOMIC DNA]</scope>
    <source>
        <strain evidence="8">ATCC VR-1471 / Z</strain>
    </source>
</reference>
<evidence type="ECO:0000256" key="2">
    <source>
        <dbReference type="ARBA" id="ARBA00022670"/>
    </source>
</evidence>
<dbReference type="GO" id="GO:0006508">
    <property type="term" value="P:proteolysis"/>
    <property type="evidence" value="ECO:0007669"/>
    <property type="project" value="UniProtKB-KW"/>
</dbReference>
<dbReference type="InterPro" id="IPR047272">
    <property type="entry name" value="S49_SppA_C"/>
</dbReference>
<dbReference type="AlphaFoldDB" id="F8L458"/>
<dbReference type="GO" id="GO:0008236">
    <property type="term" value="F:serine-type peptidase activity"/>
    <property type="evidence" value="ECO:0007669"/>
    <property type="project" value="UniProtKB-KW"/>
</dbReference>
<dbReference type="EMBL" id="FR872582">
    <property type="protein sequence ID" value="CCB90096.1"/>
    <property type="molecule type" value="Genomic_DNA"/>
</dbReference>
<reference key="1">
    <citation type="journal article" date="2011" name="Mol. Biol. Evol.">
        <title>Unity in variety -- the pan-genome of the Chlamydiae.</title>
        <authorList>
            <person name="Collingro A."/>
            <person name="Tischler P."/>
            <person name="Weinmaier T."/>
            <person name="Penz T."/>
            <person name="Heinz E."/>
            <person name="Brunham R.C."/>
            <person name="Read T.D."/>
            <person name="Bavoil P.M."/>
            <person name="Sachse K."/>
            <person name="Kahane S."/>
            <person name="Friedman M.G."/>
            <person name="Rattei T."/>
            <person name="Myers G.S.A."/>
            <person name="Horn M."/>
        </authorList>
    </citation>
    <scope>NUCLEOTIDE SEQUENCE</scope>
    <source>
        <strain>Z</strain>
    </source>
</reference>
<keyword evidence="5" id="KW-1133">Transmembrane helix</keyword>
<dbReference type="eggNOG" id="COG0616">
    <property type="taxonomic scope" value="Bacteria"/>
</dbReference>
<dbReference type="RefSeq" id="WP_013944562.1">
    <property type="nucleotide sequence ID" value="NC_015713.1"/>
</dbReference>
<keyword evidence="5" id="KW-0472">Membrane</keyword>
<dbReference type="Pfam" id="PF01343">
    <property type="entry name" value="Peptidase_S49"/>
    <property type="match status" value="1"/>
</dbReference>
<dbReference type="OrthoDB" id="9764363at2"/>
<dbReference type="Gene3D" id="3.90.226.10">
    <property type="entry name" value="2-enoyl-CoA Hydratase, Chain A, domain 1"/>
    <property type="match status" value="1"/>
</dbReference>
<dbReference type="InterPro" id="IPR029045">
    <property type="entry name" value="ClpP/crotonase-like_dom_sf"/>
</dbReference>
<keyword evidence="5" id="KW-0812">Transmembrane</keyword>
<dbReference type="PANTHER" id="PTHR42987">
    <property type="entry name" value="PEPTIDASE S49"/>
    <property type="match status" value="1"/>
</dbReference>
<evidence type="ECO:0000313" key="8">
    <source>
        <dbReference type="Proteomes" id="UP000000496"/>
    </source>
</evidence>
<keyword evidence="8" id="KW-1185">Reference proteome</keyword>
<dbReference type="PANTHER" id="PTHR42987:SF4">
    <property type="entry name" value="PROTEASE SOHB-RELATED"/>
    <property type="match status" value="1"/>
</dbReference>
<gene>
    <name evidence="7" type="primary">sppA</name>
    <name evidence="7" type="ordered locus">SNE_A22190</name>
</gene>
<organism evidence="7 8">
    <name type="scientific">Simkania negevensis (strain ATCC VR-1471 / DSM 27360 / Z)</name>
    <dbReference type="NCBI Taxonomy" id="331113"/>
    <lineage>
        <taxon>Bacteria</taxon>
        <taxon>Pseudomonadati</taxon>
        <taxon>Chlamydiota</taxon>
        <taxon>Chlamydiia</taxon>
        <taxon>Parachlamydiales</taxon>
        <taxon>Simkaniaceae</taxon>
        <taxon>Simkania</taxon>
    </lineage>
</organism>
<keyword evidence="4" id="KW-0720">Serine protease</keyword>
<keyword evidence="2" id="KW-0645">Protease</keyword>
<dbReference type="STRING" id="331113.SNE_A22190"/>
<evidence type="ECO:0000256" key="4">
    <source>
        <dbReference type="ARBA" id="ARBA00022825"/>
    </source>
</evidence>
<evidence type="ECO:0000256" key="1">
    <source>
        <dbReference type="ARBA" id="ARBA00008683"/>
    </source>
</evidence>
<keyword evidence="3 7" id="KW-0378">Hydrolase</keyword>
<evidence type="ECO:0000259" key="6">
    <source>
        <dbReference type="Pfam" id="PF01343"/>
    </source>
</evidence>
<protein>
    <submittedName>
        <fullName evidence="7">Putative signal peptide peptidase sppA</fullName>
        <ecNumber evidence="7">3.4.21.-</ecNumber>
    </submittedName>
</protein>
<dbReference type="HOGENOM" id="CLU_046540_0_1_0"/>
<proteinExistence type="inferred from homology"/>
<accession>F8L458</accession>
<dbReference type="Proteomes" id="UP000000496">
    <property type="component" value="Chromosome gsn.131"/>
</dbReference>
<evidence type="ECO:0000313" key="7">
    <source>
        <dbReference type="EMBL" id="CCB90096.1"/>
    </source>
</evidence>
<evidence type="ECO:0000256" key="3">
    <source>
        <dbReference type="ARBA" id="ARBA00022801"/>
    </source>
</evidence>
<dbReference type="SUPFAM" id="SSF52096">
    <property type="entry name" value="ClpP/crotonase"/>
    <property type="match status" value="1"/>
</dbReference>
<dbReference type="InterPro" id="IPR002142">
    <property type="entry name" value="Peptidase_S49"/>
</dbReference>
<name>F8L458_SIMNZ</name>
<comment type="similarity">
    <text evidence="1">Belongs to the peptidase S49 family.</text>
</comment>
<sequence>MNITRESIFISAFRTFCNSLAGMFGILVGLIIIGVLFIFASKPAMVSDKTTMIIAADADGNRSLLPDSSPAILRINIHGEIGTRDLNAKLLQTQLLDSREGALKHNRVKGILLHINSPGGTVDDANNMYMSLVAYKEKYKVPIYAYVDGMCASGAMYIACSADKILSNPTGIVGSVGVIMGPNFNVSGLMEKYGVSQVTLTQGKDKDMLSPYRPWKPGEDDSLKAILAYDYERFTDIVSKNRPRINKQKLINEYGAQVFDPPKAQELGYIDDGDSSYSSALSELVTQAKIDTAYQVVELKVPHPILSDLIEGQSPLFSGKIKHEIQLTPALKSEWMNRPLYLYSPALTTN</sequence>
<dbReference type="CDD" id="cd07023">
    <property type="entry name" value="S49_Sppa_N_C"/>
    <property type="match status" value="1"/>
</dbReference>
<feature type="domain" description="Peptidase S49" evidence="6">
    <location>
        <begin position="138"/>
        <end position="288"/>
    </location>
</feature>
<dbReference type="EC" id="3.4.21.-" evidence="7"/>
<feature type="transmembrane region" description="Helical" evidence="5">
    <location>
        <begin position="20"/>
        <end position="40"/>
    </location>
</feature>